<dbReference type="GO" id="GO:0008236">
    <property type="term" value="F:serine-type peptidase activity"/>
    <property type="evidence" value="ECO:0007669"/>
    <property type="project" value="InterPro"/>
</dbReference>
<dbReference type="PANTHER" id="PTHR12277">
    <property type="entry name" value="ALPHA/BETA HYDROLASE DOMAIN-CONTAINING PROTEIN"/>
    <property type="match status" value="1"/>
</dbReference>
<dbReference type="EMBL" id="WIVE01000006">
    <property type="protein sequence ID" value="MQX35671.1"/>
    <property type="molecule type" value="Genomic_DNA"/>
</dbReference>
<reference evidence="2 3" key="1">
    <citation type="submission" date="2019-10" db="EMBL/GenBank/DDBJ databases">
        <title>Draft whole-genome sequence of the purple nonsulfur photosynthetic bacterium Roseospira navarrensis DSM 15114.</title>
        <authorList>
            <person name="Kyndt J.A."/>
            <person name="Meyer T.E."/>
        </authorList>
    </citation>
    <scope>NUCLEOTIDE SEQUENCE [LARGE SCALE GENOMIC DNA]</scope>
    <source>
        <strain evidence="2 3">DSM 15114</strain>
    </source>
</reference>
<keyword evidence="3" id="KW-1185">Reference proteome</keyword>
<dbReference type="OrthoDB" id="9798884at2"/>
<protein>
    <submittedName>
        <fullName evidence="2">Prolyl oligopeptidase family serine peptidase</fullName>
    </submittedName>
</protein>
<gene>
    <name evidence="2" type="ORF">GHC57_03980</name>
</gene>
<comment type="caution">
    <text evidence="2">The sequence shown here is derived from an EMBL/GenBank/DDBJ whole genome shotgun (WGS) entry which is preliminary data.</text>
</comment>
<dbReference type="AlphaFoldDB" id="A0A7X1ZDR2"/>
<organism evidence="2 3">
    <name type="scientific">Roseospira navarrensis</name>
    <dbReference type="NCBI Taxonomy" id="140058"/>
    <lineage>
        <taxon>Bacteria</taxon>
        <taxon>Pseudomonadati</taxon>
        <taxon>Pseudomonadota</taxon>
        <taxon>Alphaproteobacteria</taxon>
        <taxon>Rhodospirillales</taxon>
        <taxon>Rhodospirillaceae</taxon>
        <taxon>Roseospira</taxon>
    </lineage>
</organism>
<evidence type="ECO:0000313" key="2">
    <source>
        <dbReference type="EMBL" id="MQX35671.1"/>
    </source>
</evidence>
<dbReference type="RefSeq" id="WP_153341395.1">
    <property type="nucleotide sequence ID" value="NZ_WIVE01000006.1"/>
</dbReference>
<dbReference type="Proteomes" id="UP000434582">
    <property type="component" value="Unassembled WGS sequence"/>
</dbReference>
<name>A0A7X1ZDR2_9PROT</name>
<dbReference type="PANTHER" id="PTHR12277:SF81">
    <property type="entry name" value="PROTEIN ABHD13"/>
    <property type="match status" value="1"/>
</dbReference>
<feature type="domain" description="Peptidase S9 prolyl oligopeptidase catalytic" evidence="1">
    <location>
        <begin position="197"/>
        <end position="255"/>
    </location>
</feature>
<dbReference type="SUPFAM" id="SSF53474">
    <property type="entry name" value="alpha/beta-Hydrolases"/>
    <property type="match status" value="1"/>
</dbReference>
<dbReference type="Gene3D" id="3.40.50.1820">
    <property type="entry name" value="alpha/beta hydrolase"/>
    <property type="match status" value="1"/>
</dbReference>
<accession>A0A7X1ZDR2</accession>
<evidence type="ECO:0000259" key="1">
    <source>
        <dbReference type="Pfam" id="PF00326"/>
    </source>
</evidence>
<dbReference type="GO" id="GO:0006508">
    <property type="term" value="P:proteolysis"/>
    <property type="evidence" value="ECO:0007669"/>
    <property type="project" value="InterPro"/>
</dbReference>
<dbReference type="InterPro" id="IPR001375">
    <property type="entry name" value="Peptidase_S9_cat"/>
</dbReference>
<dbReference type="Pfam" id="PF00326">
    <property type="entry name" value="Peptidase_S9"/>
    <property type="match status" value="1"/>
</dbReference>
<sequence length="290" mass="30992">MLNVIAGVAGSAVALYLAFGVGLYLFQERLIFVPGPPPPPPAETAAPELAPVFVTTSDGLELMSWYAPPADPERGRVMVYFHGNAGNIADRAYKARAFLDMGLGVMLVGYRGYNGNPGRPGEEAFRRDGRAVLAFLETRGIGPDRRVHYGESIGSGTALPLAVEAGAAAVVLEGAFTSIADMARLQYPVYPAGLLVRHPFDNLAAVERLDVPLLVLHGERDGIVPPAMAQRLLDTARTAGNPRAEAVVFPEGNHVDLFDHGAAGHVRDFLDELALPPQTACRPPLRPMLR</sequence>
<proteinExistence type="predicted"/>
<dbReference type="InterPro" id="IPR029058">
    <property type="entry name" value="AB_hydrolase_fold"/>
</dbReference>
<evidence type="ECO:0000313" key="3">
    <source>
        <dbReference type="Proteomes" id="UP000434582"/>
    </source>
</evidence>